<sequence>CLGTEDKNLSKSGLRMVALNTWLYCGVGYKALDIITTMYLVFTRGTIVEASPFVSDMMHVYGIVPGLTLNGTIACMLLFVLHKYRQKGLLMIATFLLMIPVIFNTLKILGL</sequence>
<reference evidence="2" key="1">
    <citation type="journal article" date="2015" name="Nature">
        <title>Complex archaea that bridge the gap between prokaryotes and eukaryotes.</title>
        <authorList>
            <person name="Spang A."/>
            <person name="Saw J.H."/>
            <person name="Jorgensen S.L."/>
            <person name="Zaremba-Niedzwiedzka K."/>
            <person name="Martijn J."/>
            <person name="Lind A.E."/>
            <person name="van Eijk R."/>
            <person name="Schleper C."/>
            <person name="Guy L."/>
            <person name="Ettema T.J."/>
        </authorList>
    </citation>
    <scope>NUCLEOTIDE SEQUENCE</scope>
</reference>
<feature type="transmembrane region" description="Helical" evidence="1">
    <location>
        <begin position="88"/>
        <end position="109"/>
    </location>
</feature>
<name>A0A0F9E2T5_9ZZZZ</name>
<keyword evidence="1" id="KW-0472">Membrane</keyword>
<comment type="caution">
    <text evidence="2">The sequence shown here is derived from an EMBL/GenBank/DDBJ whole genome shotgun (WGS) entry which is preliminary data.</text>
</comment>
<keyword evidence="1" id="KW-1133">Transmembrane helix</keyword>
<evidence type="ECO:0000256" key="1">
    <source>
        <dbReference type="SAM" id="Phobius"/>
    </source>
</evidence>
<accession>A0A0F9E2T5</accession>
<proteinExistence type="predicted"/>
<dbReference type="AlphaFoldDB" id="A0A0F9E2T5"/>
<dbReference type="EMBL" id="LAZR01036680">
    <property type="protein sequence ID" value="KKL24206.1"/>
    <property type="molecule type" value="Genomic_DNA"/>
</dbReference>
<organism evidence="2">
    <name type="scientific">marine sediment metagenome</name>
    <dbReference type="NCBI Taxonomy" id="412755"/>
    <lineage>
        <taxon>unclassified sequences</taxon>
        <taxon>metagenomes</taxon>
        <taxon>ecological metagenomes</taxon>
    </lineage>
</organism>
<feature type="non-terminal residue" evidence="2">
    <location>
        <position position="1"/>
    </location>
</feature>
<feature type="transmembrane region" description="Helical" evidence="1">
    <location>
        <begin position="62"/>
        <end position="81"/>
    </location>
</feature>
<keyword evidence="1" id="KW-0812">Transmembrane</keyword>
<protein>
    <recommendedName>
        <fullName evidence="3">DUF5658 domain-containing protein</fullName>
    </recommendedName>
</protein>
<evidence type="ECO:0008006" key="3">
    <source>
        <dbReference type="Google" id="ProtNLM"/>
    </source>
</evidence>
<gene>
    <name evidence="2" type="ORF">LCGC14_2417610</name>
</gene>
<evidence type="ECO:0000313" key="2">
    <source>
        <dbReference type="EMBL" id="KKL24206.1"/>
    </source>
</evidence>
<feature type="transmembrane region" description="Helical" evidence="1">
    <location>
        <begin position="21"/>
        <end position="42"/>
    </location>
</feature>